<dbReference type="PANTHER" id="PTHR47956">
    <property type="entry name" value="CYTOCHROME P450 71B11-RELATED"/>
    <property type="match status" value="1"/>
</dbReference>
<protein>
    <recommendedName>
        <fullName evidence="11">Cytochrome P450 71A1-like</fullName>
    </recommendedName>
</protein>
<evidence type="ECO:0000256" key="7">
    <source>
        <dbReference type="PIRSR" id="PIRSR602401-1"/>
    </source>
</evidence>
<keyword evidence="4" id="KW-1133">Transmembrane helix</keyword>
<proteinExistence type="inferred from homology"/>
<dbReference type="PRINTS" id="PR00385">
    <property type="entry name" value="P450"/>
</dbReference>
<gene>
    <name evidence="9" type="ORF">FEM48_Zijuj05G0064800</name>
</gene>
<dbReference type="PROSITE" id="PS00086">
    <property type="entry name" value="CYTOCHROME_P450"/>
    <property type="match status" value="1"/>
</dbReference>
<keyword evidence="3" id="KW-0812">Transmembrane</keyword>
<keyword evidence="7 8" id="KW-0479">Metal-binding</keyword>
<comment type="cofactor">
    <cofactor evidence="7">
        <name>heme</name>
        <dbReference type="ChEBI" id="CHEBI:30413"/>
    </cofactor>
</comment>
<keyword evidence="6" id="KW-0472">Membrane</keyword>
<comment type="subcellular location">
    <subcellularLocation>
        <location evidence="1">Membrane</location>
        <topology evidence="1">Single-pass membrane protein</topology>
    </subcellularLocation>
</comment>
<dbReference type="Pfam" id="PF00067">
    <property type="entry name" value="p450"/>
    <property type="match status" value="2"/>
</dbReference>
<evidence type="ECO:0000256" key="1">
    <source>
        <dbReference type="ARBA" id="ARBA00004167"/>
    </source>
</evidence>
<keyword evidence="8" id="KW-0503">Monooxygenase</keyword>
<keyword evidence="7 8" id="KW-0349">Heme</keyword>
<sequence length="231" mass="26196">MFLGGNDTTSTALEWMMSELMRNPEVMNKAQEEIASSSFFSSSSRNIETGGYHIPEKTRVFINAWAIQRDPRLGLDRPEEFVSERFMNSNVEFKGQDLQLIPFGFGRRGCPGVAFGVCSTEYMIANLLYWFDWNLPRDQLEKDLDMSELYGLTVQKKVHLHVVPIPYFPAAWILSPNGRFIIYNLGLLLVLYHKVAQDHNCSAVSTYGLTSKPRLTPHAASIWAPMLGVPD</sequence>
<evidence type="ECO:0000313" key="10">
    <source>
        <dbReference type="Proteomes" id="UP000813462"/>
    </source>
</evidence>
<evidence type="ECO:0000256" key="8">
    <source>
        <dbReference type="RuleBase" id="RU000461"/>
    </source>
</evidence>
<dbReference type="InterPro" id="IPR002401">
    <property type="entry name" value="Cyt_P450_E_grp-I"/>
</dbReference>
<dbReference type="SUPFAM" id="SSF48264">
    <property type="entry name" value="Cytochrome P450"/>
    <property type="match status" value="1"/>
</dbReference>
<dbReference type="InterPro" id="IPR036396">
    <property type="entry name" value="Cyt_P450_sf"/>
</dbReference>
<dbReference type="PANTHER" id="PTHR47956:SF10">
    <property type="entry name" value="CYTOCHROME P450 FAMILY 71 PROTEIN"/>
    <property type="match status" value="1"/>
</dbReference>
<dbReference type="GO" id="GO:0005506">
    <property type="term" value="F:iron ion binding"/>
    <property type="evidence" value="ECO:0007669"/>
    <property type="project" value="InterPro"/>
</dbReference>
<dbReference type="InterPro" id="IPR001128">
    <property type="entry name" value="Cyt_P450"/>
</dbReference>
<organism evidence="9 10">
    <name type="scientific">Ziziphus jujuba var. spinosa</name>
    <dbReference type="NCBI Taxonomy" id="714518"/>
    <lineage>
        <taxon>Eukaryota</taxon>
        <taxon>Viridiplantae</taxon>
        <taxon>Streptophyta</taxon>
        <taxon>Embryophyta</taxon>
        <taxon>Tracheophyta</taxon>
        <taxon>Spermatophyta</taxon>
        <taxon>Magnoliopsida</taxon>
        <taxon>eudicotyledons</taxon>
        <taxon>Gunneridae</taxon>
        <taxon>Pentapetalae</taxon>
        <taxon>rosids</taxon>
        <taxon>fabids</taxon>
        <taxon>Rosales</taxon>
        <taxon>Rhamnaceae</taxon>
        <taxon>Paliureae</taxon>
        <taxon>Ziziphus</taxon>
    </lineage>
</organism>
<dbReference type="GO" id="GO:0004497">
    <property type="term" value="F:monooxygenase activity"/>
    <property type="evidence" value="ECO:0007669"/>
    <property type="project" value="UniProtKB-KW"/>
</dbReference>
<evidence type="ECO:0008006" key="11">
    <source>
        <dbReference type="Google" id="ProtNLM"/>
    </source>
</evidence>
<evidence type="ECO:0000256" key="5">
    <source>
        <dbReference type="ARBA" id="ARBA00023002"/>
    </source>
</evidence>
<dbReference type="GO" id="GO:0016705">
    <property type="term" value="F:oxidoreductase activity, acting on paired donors, with incorporation or reduction of molecular oxygen"/>
    <property type="evidence" value="ECO:0007669"/>
    <property type="project" value="InterPro"/>
</dbReference>
<accession>A0A978VDC6</accession>
<dbReference type="GO" id="GO:0016020">
    <property type="term" value="C:membrane"/>
    <property type="evidence" value="ECO:0007669"/>
    <property type="project" value="UniProtKB-SubCell"/>
</dbReference>
<dbReference type="InterPro" id="IPR017972">
    <property type="entry name" value="Cyt_P450_CS"/>
</dbReference>
<keyword evidence="5 8" id="KW-0560">Oxidoreductase</keyword>
<evidence type="ECO:0000256" key="3">
    <source>
        <dbReference type="ARBA" id="ARBA00022692"/>
    </source>
</evidence>
<keyword evidence="7 8" id="KW-0408">Iron</keyword>
<dbReference type="Proteomes" id="UP000813462">
    <property type="component" value="Unassembled WGS sequence"/>
</dbReference>
<dbReference type="EMBL" id="JAEACU010000005">
    <property type="protein sequence ID" value="KAH7528365.1"/>
    <property type="molecule type" value="Genomic_DNA"/>
</dbReference>
<comment type="caution">
    <text evidence="9">The sequence shown here is derived from an EMBL/GenBank/DDBJ whole genome shotgun (WGS) entry which is preliminary data.</text>
</comment>
<feature type="binding site" description="axial binding residue" evidence="7">
    <location>
        <position position="110"/>
    </location>
    <ligand>
        <name>heme</name>
        <dbReference type="ChEBI" id="CHEBI:30413"/>
    </ligand>
    <ligandPart>
        <name>Fe</name>
        <dbReference type="ChEBI" id="CHEBI:18248"/>
    </ligandPart>
</feature>
<dbReference type="Gene3D" id="1.10.630.10">
    <property type="entry name" value="Cytochrome P450"/>
    <property type="match status" value="2"/>
</dbReference>
<evidence type="ECO:0000256" key="4">
    <source>
        <dbReference type="ARBA" id="ARBA00022989"/>
    </source>
</evidence>
<evidence type="ECO:0000256" key="6">
    <source>
        <dbReference type="ARBA" id="ARBA00023136"/>
    </source>
</evidence>
<dbReference type="GO" id="GO:0020037">
    <property type="term" value="F:heme binding"/>
    <property type="evidence" value="ECO:0007669"/>
    <property type="project" value="InterPro"/>
</dbReference>
<evidence type="ECO:0000313" key="9">
    <source>
        <dbReference type="EMBL" id="KAH7528365.1"/>
    </source>
</evidence>
<reference evidence="9" key="1">
    <citation type="journal article" date="2021" name="Front. Plant Sci.">
        <title>Chromosome-Scale Genome Assembly for Chinese Sour Jujube and Insights Into Its Genome Evolution and Domestication Signature.</title>
        <authorList>
            <person name="Shen L.-Y."/>
            <person name="Luo H."/>
            <person name="Wang X.-L."/>
            <person name="Wang X.-M."/>
            <person name="Qiu X.-J."/>
            <person name="Liu H."/>
            <person name="Zhou S.-S."/>
            <person name="Jia K.-H."/>
            <person name="Nie S."/>
            <person name="Bao Y.-T."/>
            <person name="Zhang R.-G."/>
            <person name="Yun Q.-Z."/>
            <person name="Chai Y.-H."/>
            <person name="Lu J.-Y."/>
            <person name="Li Y."/>
            <person name="Zhao S.-W."/>
            <person name="Mao J.-F."/>
            <person name="Jia S.-G."/>
            <person name="Mao Y.-M."/>
        </authorList>
    </citation>
    <scope>NUCLEOTIDE SEQUENCE</scope>
    <source>
        <strain evidence="9">AT0</strain>
        <tissue evidence="9">Leaf</tissue>
    </source>
</reference>
<comment type="similarity">
    <text evidence="2 8">Belongs to the cytochrome P450 family.</text>
</comment>
<dbReference type="PRINTS" id="PR00463">
    <property type="entry name" value="EP450I"/>
</dbReference>
<dbReference type="AlphaFoldDB" id="A0A978VDC6"/>
<dbReference type="InterPro" id="IPR050193">
    <property type="entry name" value="Cytochrome_P450_71"/>
</dbReference>
<evidence type="ECO:0000256" key="2">
    <source>
        <dbReference type="ARBA" id="ARBA00010617"/>
    </source>
</evidence>
<name>A0A978VDC6_ZIZJJ</name>